<evidence type="ECO:0000259" key="3">
    <source>
        <dbReference type="Pfam" id="PF17736"/>
    </source>
</evidence>
<sequence length="341" mass="36501">MDITIAYKVLEVYPQSRRVLITCDSPEAPRPITYSLLASRGVPVAKRVVHDDKPASFNINVTLKSSPDLLTYSCRASSDLGTYGPSSWLQMYWELWTSEYRGCGLVRLVGCGSVEGLGEGMVDFEMGGDRRRRQSGDRGQTACLQGCVQSVGDQRTQSPGRGQKAQWGLNGAGHQGIGGSQVPHCHCGKPVSQLQADFTLRDVDSGPMAELSCLASSGSPPIIYRLVGNDGRVHAQQRPLHGKPANFSIPLSQTFGWFHCEAANSVSVENSARVLLPPGEKALPDLERGLQCVQEGGQDWGRAGPGTAQGTMALKMLHASFAPGLAEAQPTLLPTLQGSCP</sequence>
<protein>
    <recommendedName>
        <fullName evidence="3">IL-40-like Ig domain-containing protein</fullName>
    </recommendedName>
</protein>
<dbReference type="Pfam" id="PF17736">
    <property type="entry name" value="Ig_C17orf99"/>
    <property type="match status" value="2"/>
</dbReference>
<feature type="domain" description="IL-40-like Ig" evidence="3">
    <location>
        <begin position="190"/>
        <end position="280"/>
    </location>
</feature>
<keyword evidence="5" id="KW-1185">Reference proteome</keyword>
<reference evidence="4 5" key="1">
    <citation type="journal article" date="2023" name="bioRxiv">
        <title>Conserved and derived expression patterns and positive selection on dental genes reveal complex evolutionary context of ever-growing rodent molars.</title>
        <authorList>
            <person name="Calamari Z.T."/>
            <person name="Song A."/>
            <person name="Cohen E."/>
            <person name="Akter M."/>
            <person name="Roy R.D."/>
            <person name="Hallikas O."/>
            <person name="Christensen M.M."/>
            <person name="Li P."/>
            <person name="Marangoni P."/>
            <person name="Jernvall J."/>
            <person name="Klein O.D."/>
        </authorList>
    </citation>
    <scope>NUCLEOTIDE SEQUENCE [LARGE SCALE GENOMIC DNA]</scope>
    <source>
        <strain evidence="4">V071</strain>
    </source>
</reference>
<dbReference type="EMBL" id="JBBHLL010000267">
    <property type="protein sequence ID" value="KAK7807592.1"/>
    <property type="molecule type" value="Genomic_DNA"/>
</dbReference>
<comment type="caution">
    <text evidence="4">The sequence shown here is derived from an EMBL/GenBank/DDBJ whole genome shotgun (WGS) entry which is preliminary data.</text>
</comment>
<name>A0AAW0I003_MYOGA</name>
<evidence type="ECO:0000256" key="2">
    <source>
        <dbReference type="ARBA" id="ARBA00023180"/>
    </source>
</evidence>
<dbReference type="AlphaFoldDB" id="A0AAW0I003"/>
<evidence type="ECO:0000313" key="4">
    <source>
        <dbReference type="EMBL" id="KAK7807592.1"/>
    </source>
</evidence>
<keyword evidence="1" id="KW-0732">Signal</keyword>
<dbReference type="InterPro" id="IPR040878">
    <property type="entry name" value="IL-40-like_Ig"/>
</dbReference>
<organism evidence="4 5">
    <name type="scientific">Myodes glareolus</name>
    <name type="common">Bank vole</name>
    <name type="synonym">Clethrionomys glareolus</name>
    <dbReference type="NCBI Taxonomy" id="447135"/>
    <lineage>
        <taxon>Eukaryota</taxon>
        <taxon>Metazoa</taxon>
        <taxon>Chordata</taxon>
        <taxon>Craniata</taxon>
        <taxon>Vertebrata</taxon>
        <taxon>Euteleostomi</taxon>
        <taxon>Mammalia</taxon>
        <taxon>Eutheria</taxon>
        <taxon>Euarchontoglires</taxon>
        <taxon>Glires</taxon>
        <taxon>Rodentia</taxon>
        <taxon>Myomorpha</taxon>
        <taxon>Muroidea</taxon>
        <taxon>Cricetidae</taxon>
        <taxon>Arvicolinae</taxon>
        <taxon>Myodes</taxon>
    </lineage>
</organism>
<feature type="domain" description="IL-40-like Ig" evidence="3">
    <location>
        <begin position="3"/>
        <end position="95"/>
    </location>
</feature>
<proteinExistence type="predicted"/>
<evidence type="ECO:0000256" key="1">
    <source>
        <dbReference type="ARBA" id="ARBA00022729"/>
    </source>
</evidence>
<keyword evidence="2" id="KW-0325">Glycoprotein</keyword>
<gene>
    <name evidence="4" type="ORF">U0070_013898</name>
</gene>
<accession>A0AAW0I003</accession>
<dbReference type="Proteomes" id="UP001488838">
    <property type="component" value="Unassembled WGS sequence"/>
</dbReference>
<evidence type="ECO:0000313" key="5">
    <source>
        <dbReference type="Proteomes" id="UP001488838"/>
    </source>
</evidence>